<keyword evidence="2" id="KW-1133">Transmembrane helix</keyword>
<keyword evidence="2" id="KW-0812">Transmembrane</keyword>
<evidence type="ECO:0000313" key="4">
    <source>
        <dbReference type="Proteomes" id="UP000492821"/>
    </source>
</evidence>
<evidence type="ECO:0000313" key="5">
    <source>
        <dbReference type="WBParaSite" id="Pan_g740.t1"/>
    </source>
</evidence>
<keyword evidence="4" id="KW-1185">Reference proteome</keyword>
<feature type="transmembrane region" description="Helical" evidence="2">
    <location>
        <begin position="169"/>
        <end position="192"/>
    </location>
</feature>
<accession>A0A7E4W765</accession>
<keyword evidence="3" id="KW-0732">Signal</keyword>
<feature type="chain" id="PRO_5028849522" evidence="3">
    <location>
        <begin position="16"/>
        <end position="233"/>
    </location>
</feature>
<proteinExistence type="predicted"/>
<reference evidence="4" key="1">
    <citation type="journal article" date="2013" name="Genetics">
        <title>The draft genome and transcriptome of Panagrellus redivivus are shaped by the harsh demands of a free-living lifestyle.</title>
        <authorList>
            <person name="Srinivasan J."/>
            <person name="Dillman A.R."/>
            <person name="Macchietto M.G."/>
            <person name="Heikkinen L."/>
            <person name="Lakso M."/>
            <person name="Fracchia K.M."/>
            <person name="Antoshechkin I."/>
            <person name="Mortazavi A."/>
            <person name="Wong G."/>
            <person name="Sternberg P.W."/>
        </authorList>
    </citation>
    <scope>NUCLEOTIDE SEQUENCE [LARGE SCALE GENOMIC DNA]</scope>
    <source>
        <strain evidence="4">MT8872</strain>
    </source>
</reference>
<feature type="compositionally biased region" description="Basic and acidic residues" evidence="1">
    <location>
        <begin position="200"/>
        <end position="210"/>
    </location>
</feature>
<evidence type="ECO:0000256" key="3">
    <source>
        <dbReference type="SAM" id="SignalP"/>
    </source>
</evidence>
<feature type="region of interest" description="Disordered" evidence="1">
    <location>
        <begin position="200"/>
        <end position="233"/>
    </location>
</feature>
<sequence length="233" mass="25589">MNLIVTAAMFIVVYSDEVEVAKEVEGGVQLISIGSIELILPEVLNFTLKRVRPSQKCVGDFIICYEATTTLTETTPKPLHYMNYWPPCPSGTCVAAVLPAHVYSLSMRMTTDYVYAFFNDDSKLECPRKVVDNRANFTIKELPDCAVIVNGARLLKDESTEPGGTSIKWIVIICVTVVSLLVVASVAGFCIFTRCRDNAPHAKSEGHDQPVSKVAVSPMTRNKPSPMNTPVDD</sequence>
<dbReference type="AlphaFoldDB" id="A0A7E4W765"/>
<organism evidence="4 5">
    <name type="scientific">Panagrellus redivivus</name>
    <name type="common">Microworm</name>
    <dbReference type="NCBI Taxonomy" id="6233"/>
    <lineage>
        <taxon>Eukaryota</taxon>
        <taxon>Metazoa</taxon>
        <taxon>Ecdysozoa</taxon>
        <taxon>Nematoda</taxon>
        <taxon>Chromadorea</taxon>
        <taxon>Rhabditida</taxon>
        <taxon>Tylenchina</taxon>
        <taxon>Panagrolaimomorpha</taxon>
        <taxon>Panagrolaimoidea</taxon>
        <taxon>Panagrolaimidae</taxon>
        <taxon>Panagrellus</taxon>
    </lineage>
</organism>
<protein>
    <submittedName>
        <fullName evidence="5">CUB domain-containing protein</fullName>
    </submittedName>
</protein>
<dbReference type="WBParaSite" id="Pan_g740.t1">
    <property type="protein sequence ID" value="Pan_g740.t1"/>
    <property type="gene ID" value="Pan_g740"/>
</dbReference>
<dbReference type="Proteomes" id="UP000492821">
    <property type="component" value="Unassembled WGS sequence"/>
</dbReference>
<evidence type="ECO:0000256" key="2">
    <source>
        <dbReference type="SAM" id="Phobius"/>
    </source>
</evidence>
<evidence type="ECO:0000256" key="1">
    <source>
        <dbReference type="SAM" id="MobiDB-lite"/>
    </source>
</evidence>
<keyword evidence="2" id="KW-0472">Membrane</keyword>
<feature type="compositionally biased region" description="Polar residues" evidence="1">
    <location>
        <begin position="219"/>
        <end position="233"/>
    </location>
</feature>
<feature type="signal peptide" evidence="3">
    <location>
        <begin position="1"/>
        <end position="15"/>
    </location>
</feature>
<reference evidence="5" key="2">
    <citation type="submission" date="2020-10" db="UniProtKB">
        <authorList>
            <consortium name="WormBaseParasite"/>
        </authorList>
    </citation>
    <scope>IDENTIFICATION</scope>
</reference>
<name>A0A7E4W765_PANRE</name>